<accession>A0A2K9NDJ2</accession>
<keyword evidence="2" id="KW-1185">Reference proteome</keyword>
<organism evidence="1 2">
    <name type="scientific">Niveispirillum cyanobacteriorum</name>
    <dbReference type="NCBI Taxonomy" id="1612173"/>
    <lineage>
        <taxon>Bacteria</taxon>
        <taxon>Pseudomonadati</taxon>
        <taxon>Pseudomonadota</taxon>
        <taxon>Alphaproteobacteria</taxon>
        <taxon>Rhodospirillales</taxon>
        <taxon>Azospirillaceae</taxon>
        <taxon>Niveispirillum</taxon>
    </lineage>
</organism>
<protein>
    <submittedName>
        <fullName evidence="1">Uncharacterized protein</fullName>
    </submittedName>
</protein>
<gene>
    <name evidence="1" type="ORF">C0V82_13640</name>
</gene>
<sequence length="64" mass="6997">MHIARDLRSSRISRSCAFNFSCTSSGIPARLPLFTLAFLTHSFSVCAEPPILDATDDTADHRDG</sequence>
<evidence type="ECO:0000313" key="2">
    <source>
        <dbReference type="Proteomes" id="UP000234752"/>
    </source>
</evidence>
<proteinExistence type="predicted"/>
<dbReference type="AlphaFoldDB" id="A0A2K9NDJ2"/>
<evidence type="ECO:0000313" key="1">
    <source>
        <dbReference type="EMBL" id="AUN31157.1"/>
    </source>
</evidence>
<dbReference type="Proteomes" id="UP000234752">
    <property type="component" value="Chromosome eg_1"/>
</dbReference>
<dbReference type="EMBL" id="CP025611">
    <property type="protein sequence ID" value="AUN31157.1"/>
    <property type="molecule type" value="Genomic_DNA"/>
</dbReference>
<reference evidence="1 2" key="1">
    <citation type="submission" date="2017-12" db="EMBL/GenBank/DDBJ databases">
        <title>Genomes of bacteria within cyanobacterial aggregates.</title>
        <authorList>
            <person name="Cai H."/>
        </authorList>
    </citation>
    <scope>NUCLEOTIDE SEQUENCE [LARGE SCALE GENOMIC DNA]</scope>
    <source>
        <strain evidence="1 2">TH16</strain>
    </source>
</reference>
<dbReference type="KEGG" id="ncb:C0V82_13640"/>
<name>A0A2K9NDJ2_9PROT</name>